<comment type="caution">
    <text evidence="2">The sequence shown here is derived from an EMBL/GenBank/DDBJ whole genome shotgun (WGS) entry which is preliminary data.</text>
</comment>
<evidence type="ECO:0000313" key="2">
    <source>
        <dbReference type="EMBL" id="KAL1488591.1"/>
    </source>
</evidence>
<dbReference type="AlphaFoldDB" id="A0ABD1E6A4"/>
<sequence>MHGIRRQDGFANRCTTVGKDPAHPRTSGTANPERLAVHAGAAVHCRATAGTPGADRAGNTLPGIRISVSRVVPVHSTRCVPCGRRAELEQYRKVDRNTVKQ</sequence>
<dbReference type="Proteomes" id="UP001566132">
    <property type="component" value="Unassembled WGS sequence"/>
</dbReference>
<evidence type="ECO:0000313" key="3">
    <source>
        <dbReference type="Proteomes" id="UP001566132"/>
    </source>
</evidence>
<dbReference type="EMBL" id="JBDJPC010000013">
    <property type="protein sequence ID" value="KAL1488591.1"/>
    <property type="molecule type" value="Genomic_DNA"/>
</dbReference>
<reference evidence="2 3" key="1">
    <citation type="submission" date="2024-05" db="EMBL/GenBank/DDBJ databases">
        <title>Genetic variation in Jamaican populations of the coffee berry borer (Hypothenemus hampei).</title>
        <authorList>
            <person name="Errbii M."/>
            <person name="Myrie A."/>
        </authorList>
    </citation>
    <scope>NUCLEOTIDE SEQUENCE [LARGE SCALE GENOMIC DNA]</scope>
    <source>
        <strain evidence="2">JA-Hopewell-2020-01-JO</strain>
        <tissue evidence="2">Whole body</tissue>
    </source>
</reference>
<proteinExistence type="predicted"/>
<keyword evidence="3" id="KW-1185">Reference proteome</keyword>
<accession>A0ABD1E6A4</accession>
<evidence type="ECO:0000256" key="1">
    <source>
        <dbReference type="SAM" id="MobiDB-lite"/>
    </source>
</evidence>
<organism evidence="2 3">
    <name type="scientific">Hypothenemus hampei</name>
    <name type="common">Coffee berry borer</name>
    <dbReference type="NCBI Taxonomy" id="57062"/>
    <lineage>
        <taxon>Eukaryota</taxon>
        <taxon>Metazoa</taxon>
        <taxon>Ecdysozoa</taxon>
        <taxon>Arthropoda</taxon>
        <taxon>Hexapoda</taxon>
        <taxon>Insecta</taxon>
        <taxon>Pterygota</taxon>
        <taxon>Neoptera</taxon>
        <taxon>Endopterygota</taxon>
        <taxon>Coleoptera</taxon>
        <taxon>Polyphaga</taxon>
        <taxon>Cucujiformia</taxon>
        <taxon>Curculionidae</taxon>
        <taxon>Scolytinae</taxon>
        <taxon>Hypothenemus</taxon>
    </lineage>
</organism>
<name>A0ABD1E6A4_HYPHA</name>
<gene>
    <name evidence="2" type="ORF">ABEB36_014395</name>
</gene>
<protein>
    <submittedName>
        <fullName evidence="2">Uncharacterized protein</fullName>
    </submittedName>
</protein>
<feature type="region of interest" description="Disordered" evidence="1">
    <location>
        <begin position="1"/>
        <end position="33"/>
    </location>
</feature>